<feature type="domain" description="YbaK/aminoacyl-tRNA synthetase-associated" evidence="1">
    <location>
        <begin position="23"/>
        <end position="142"/>
    </location>
</feature>
<evidence type="ECO:0000313" key="3">
    <source>
        <dbReference type="EMBL" id="QHQ40122.1"/>
    </source>
</evidence>
<proteinExistence type="predicted"/>
<evidence type="ECO:0000259" key="1">
    <source>
        <dbReference type="Pfam" id="PF04073"/>
    </source>
</evidence>
<dbReference type="RefSeq" id="WP_161859423.1">
    <property type="nucleotide sequence ID" value="NZ_CP047491.1"/>
</dbReference>
<name>A0A6P1TH24_9GAMM</name>
<organism evidence="2 5">
    <name type="scientific">Microbulbifer hydrolyticus</name>
    <dbReference type="NCBI Taxonomy" id="48074"/>
    <lineage>
        <taxon>Bacteria</taxon>
        <taxon>Pseudomonadati</taxon>
        <taxon>Pseudomonadota</taxon>
        <taxon>Gammaproteobacteria</taxon>
        <taxon>Cellvibrionales</taxon>
        <taxon>Microbulbiferaceae</taxon>
        <taxon>Microbulbifer</taxon>
    </lineage>
</organism>
<accession>A0A6P1TH24</accession>
<dbReference type="Gene3D" id="3.90.960.10">
    <property type="entry name" value="YbaK/aminoacyl-tRNA synthetase-associated domain"/>
    <property type="match status" value="1"/>
</dbReference>
<sequence>MTVASTVSQFLGDHSVNYRVIPHEHSATSRETARKAGVREDRVAKAILLKDDQGMLMCIIPASNSLDMRAVHDETGRNHLEMVEEAEFRQVFSDCEVGALPPLGPAYGLTTLVDTGLDSRDTIYLESGDHEGLIAVDGRDFDQLLQNSRHCNLSRDWF</sequence>
<reference evidence="3 4" key="1">
    <citation type="submission" date="2020-01" db="EMBL/GenBank/DDBJ databases">
        <title>The possibility of degradation of plastic by Microbulbifer hydrolyticus IRE-31.</title>
        <authorList>
            <person name="Liu L."/>
        </authorList>
    </citation>
    <scope>NUCLEOTIDE SEQUENCE [LARGE SCALE GENOMIC DNA]</scope>
    <source>
        <strain evidence="3 4">IRE-31</strain>
    </source>
</reference>
<dbReference type="EMBL" id="JACHHR010000003">
    <property type="protein sequence ID" value="MBB5212495.1"/>
    <property type="molecule type" value="Genomic_DNA"/>
</dbReference>
<dbReference type="InterPro" id="IPR007214">
    <property type="entry name" value="YbaK/aa-tRNA-synth-assoc-dom"/>
</dbReference>
<dbReference type="EC" id="3.1.1.-" evidence="2"/>
<gene>
    <name evidence="3" type="ORF">GTQ55_14765</name>
    <name evidence="2" type="ORF">HNQ53_002720</name>
</gene>
<dbReference type="InterPro" id="IPR036754">
    <property type="entry name" value="YbaK/aa-tRNA-synt-asso_dom_sf"/>
</dbReference>
<dbReference type="Proteomes" id="UP000464675">
    <property type="component" value="Chromosome"/>
</dbReference>
<protein>
    <submittedName>
        <fullName evidence="2">Ala-tRNA(Pro) deacylase</fullName>
        <ecNumber evidence="2">3.1.1.-</ecNumber>
    </submittedName>
</protein>
<dbReference type="GO" id="GO:0002161">
    <property type="term" value="F:aminoacyl-tRNA deacylase activity"/>
    <property type="evidence" value="ECO:0007669"/>
    <property type="project" value="InterPro"/>
</dbReference>
<evidence type="ECO:0000313" key="2">
    <source>
        <dbReference type="EMBL" id="MBB5212495.1"/>
    </source>
</evidence>
<evidence type="ECO:0000313" key="4">
    <source>
        <dbReference type="Proteomes" id="UP000464675"/>
    </source>
</evidence>
<dbReference type="SUPFAM" id="SSF55826">
    <property type="entry name" value="YbaK/ProRS associated domain"/>
    <property type="match status" value="1"/>
</dbReference>
<dbReference type="Pfam" id="PF04073">
    <property type="entry name" value="tRNA_edit"/>
    <property type="match status" value="1"/>
</dbReference>
<dbReference type="Proteomes" id="UP000563601">
    <property type="component" value="Unassembled WGS sequence"/>
</dbReference>
<dbReference type="CDD" id="cd04332">
    <property type="entry name" value="YbaK_like"/>
    <property type="match status" value="1"/>
</dbReference>
<keyword evidence="2" id="KW-0378">Hydrolase</keyword>
<dbReference type="EMBL" id="CP047491">
    <property type="protein sequence ID" value="QHQ40122.1"/>
    <property type="molecule type" value="Genomic_DNA"/>
</dbReference>
<evidence type="ECO:0000313" key="5">
    <source>
        <dbReference type="Proteomes" id="UP000563601"/>
    </source>
</evidence>
<dbReference type="OrthoDB" id="9786549at2"/>
<reference evidence="2 5" key="2">
    <citation type="submission" date="2020-08" db="EMBL/GenBank/DDBJ databases">
        <title>Genomic Encyclopedia of Type Strains, Phase IV (KMG-IV): sequencing the most valuable type-strain genomes for metagenomic binning, comparative biology and taxonomic classification.</title>
        <authorList>
            <person name="Goeker M."/>
        </authorList>
    </citation>
    <scope>NUCLEOTIDE SEQUENCE [LARGE SCALE GENOMIC DNA]</scope>
    <source>
        <strain evidence="2 5">DSM 11525</strain>
    </source>
</reference>
<keyword evidence="4" id="KW-1185">Reference proteome</keyword>
<dbReference type="AlphaFoldDB" id="A0A6P1TH24"/>